<dbReference type="Gene3D" id="3.40.1230.10">
    <property type="entry name" value="MTH938-like"/>
    <property type="match status" value="1"/>
</dbReference>
<sequence length="180" mass="20254">MPEEFSKIKLISSVLQTAYDAEGKTSVTVLNQQPGLGLMIDSYSKLGFRLNNGSFLYGPVVLFPKTILSWNVEDDDDITEESLDLFAILSPKPDVLIVGFGGTSVFKRNLDKVLHNFRISKKINLEILPTSRAIPTFNFLNAEGRFVVAALIPPRIMNVNDSDLAMDRERHKKLYEFDDD</sequence>
<proteinExistence type="predicted"/>
<dbReference type="Pfam" id="PF04430">
    <property type="entry name" value="DUF498"/>
    <property type="match status" value="1"/>
</dbReference>
<dbReference type="SUPFAM" id="SSF64076">
    <property type="entry name" value="MTH938-like"/>
    <property type="match status" value="1"/>
</dbReference>
<evidence type="ECO:0008006" key="3">
    <source>
        <dbReference type="Google" id="ProtNLM"/>
    </source>
</evidence>
<dbReference type="PANTHER" id="PTHR21192:SF2">
    <property type="entry name" value="NADH DEHYDROGENASE [UBIQUINONE] 1 ALPHA SUBCOMPLEX ASSEMBLY FACTOR 3"/>
    <property type="match status" value="1"/>
</dbReference>
<dbReference type="InterPro" id="IPR007523">
    <property type="entry name" value="NDUFAF3/AAMDC"/>
</dbReference>
<reference evidence="1 2" key="1">
    <citation type="submission" date="2023-09" db="EMBL/GenBank/DDBJ databases">
        <title>Nesidiocoris tenuis whole genome shotgun sequence.</title>
        <authorList>
            <person name="Shibata T."/>
            <person name="Shimoda M."/>
            <person name="Kobayashi T."/>
            <person name="Uehara T."/>
        </authorList>
    </citation>
    <scope>NUCLEOTIDE SEQUENCE [LARGE SCALE GENOMIC DNA]</scope>
    <source>
        <strain evidence="1 2">Japan</strain>
    </source>
</reference>
<name>A0ABN7B0N0_9HEMI</name>
<accession>A0ABN7B0N0</accession>
<protein>
    <recommendedName>
        <fullName evidence="3">NADH dehydrogenase [ubiquinone] 1 alpha subcomplex assembly factor 3</fullName>
    </recommendedName>
</protein>
<dbReference type="InterPro" id="IPR036748">
    <property type="entry name" value="MTH938-like_sf"/>
</dbReference>
<keyword evidence="2" id="KW-1185">Reference proteome</keyword>
<dbReference type="PANTHER" id="PTHR21192">
    <property type="entry name" value="NUCLEAR PROTEIN E3-3"/>
    <property type="match status" value="1"/>
</dbReference>
<gene>
    <name evidence="1" type="ORF">NTJ_10154</name>
</gene>
<evidence type="ECO:0000313" key="1">
    <source>
        <dbReference type="EMBL" id="BES97339.1"/>
    </source>
</evidence>
<dbReference type="Proteomes" id="UP001307889">
    <property type="component" value="Chromosome 8"/>
</dbReference>
<organism evidence="1 2">
    <name type="scientific">Nesidiocoris tenuis</name>
    <dbReference type="NCBI Taxonomy" id="355587"/>
    <lineage>
        <taxon>Eukaryota</taxon>
        <taxon>Metazoa</taxon>
        <taxon>Ecdysozoa</taxon>
        <taxon>Arthropoda</taxon>
        <taxon>Hexapoda</taxon>
        <taxon>Insecta</taxon>
        <taxon>Pterygota</taxon>
        <taxon>Neoptera</taxon>
        <taxon>Paraneoptera</taxon>
        <taxon>Hemiptera</taxon>
        <taxon>Heteroptera</taxon>
        <taxon>Panheteroptera</taxon>
        <taxon>Cimicomorpha</taxon>
        <taxon>Miridae</taxon>
        <taxon>Dicyphina</taxon>
        <taxon>Nesidiocoris</taxon>
    </lineage>
</organism>
<dbReference type="EMBL" id="AP028916">
    <property type="protein sequence ID" value="BES97339.1"/>
    <property type="molecule type" value="Genomic_DNA"/>
</dbReference>
<evidence type="ECO:0000313" key="2">
    <source>
        <dbReference type="Proteomes" id="UP001307889"/>
    </source>
</evidence>